<keyword evidence="9" id="KW-1185">Reference proteome</keyword>
<evidence type="ECO:0000256" key="3">
    <source>
        <dbReference type="ARBA" id="ARBA00022664"/>
    </source>
</evidence>
<dbReference type="PANTHER" id="PTHR12794:SF0">
    <property type="entry name" value="GEM-ASSOCIATED PROTEIN 2"/>
    <property type="match status" value="1"/>
</dbReference>
<evidence type="ECO:0000256" key="2">
    <source>
        <dbReference type="ARBA" id="ARBA00022490"/>
    </source>
</evidence>
<name>A0ABM0JZU5_APLCA</name>
<keyword evidence="2 7" id="KW-0963">Cytoplasm</keyword>
<dbReference type="GeneID" id="101857272"/>
<dbReference type="Proteomes" id="UP000694888">
    <property type="component" value="Unplaced"/>
</dbReference>
<organism evidence="9 10">
    <name type="scientific">Aplysia californica</name>
    <name type="common">California sea hare</name>
    <dbReference type="NCBI Taxonomy" id="6500"/>
    <lineage>
        <taxon>Eukaryota</taxon>
        <taxon>Metazoa</taxon>
        <taxon>Spiralia</taxon>
        <taxon>Lophotrochozoa</taxon>
        <taxon>Mollusca</taxon>
        <taxon>Gastropoda</taxon>
        <taxon>Heterobranchia</taxon>
        <taxon>Euthyneura</taxon>
        <taxon>Tectipleura</taxon>
        <taxon>Aplysiida</taxon>
        <taxon>Aplysioidea</taxon>
        <taxon>Aplysiidae</taxon>
        <taxon>Aplysia</taxon>
    </lineage>
</organism>
<feature type="compositionally biased region" description="Polar residues" evidence="8">
    <location>
        <begin position="145"/>
        <end position="154"/>
    </location>
</feature>
<protein>
    <recommendedName>
        <fullName evidence="6 7">Gem-associated protein 2</fullName>
    </recommendedName>
</protein>
<proteinExistence type="inferred from homology"/>
<comment type="function">
    <text evidence="7">The SMN complex catalyzes the assembly of small nuclear ribonucleoproteins (snRNPs), the building blocks of the spliceosome, and thereby plays an important role in the splicing of cellular pre-mRNAs.</text>
</comment>
<evidence type="ECO:0000256" key="7">
    <source>
        <dbReference type="PIRNR" id="PIRNR038038"/>
    </source>
</evidence>
<dbReference type="InterPro" id="IPR017364">
    <property type="entry name" value="GEMIN2"/>
</dbReference>
<dbReference type="Gene3D" id="1.20.58.1070">
    <property type="match status" value="1"/>
</dbReference>
<comment type="similarity">
    <text evidence="5 7">Belongs to the gemin-2 family.</text>
</comment>
<keyword evidence="4 7" id="KW-0508">mRNA splicing</keyword>
<feature type="region of interest" description="Disordered" evidence="8">
    <location>
        <begin position="145"/>
        <end position="164"/>
    </location>
</feature>
<evidence type="ECO:0000313" key="9">
    <source>
        <dbReference type="Proteomes" id="UP000694888"/>
    </source>
</evidence>
<dbReference type="PANTHER" id="PTHR12794">
    <property type="entry name" value="GEMIN2"/>
    <property type="match status" value="1"/>
</dbReference>
<evidence type="ECO:0000256" key="6">
    <source>
        <dbReference type="ARBA" id="ARBA00047179"/>
    </source>
</evidence>
<dbReference type="RefSeq" id="XP_005105416.1">
    <property type="nucleotide sequence ID" value="XM_005105359.3"/>
</dbReference>
<evidence type="ECO:0000313" key="10">
    <source>
        <dbReference type="RefSeq" id="XP_005105416.1"/>
    </source>
</evidence>
<evidence type="ECO:0000256" key="5">
    <source>
        <dbReference type="ARBA" id="ARBA00025758"/>
    </source>
</evidence>
<dbReference type="InterPro" id="IPR035426">
    <property type="entry name" value="Gemin2/Brr1"/>
</dbReference>
<gene>
    <name evidence="10" type="primary">LOC101857272</name>
</gene>
<evidence type="ECO:0000256" key="1">
    <source>
        <dbReference type="ARBA" id="ARBA00004496"/>
    </source>
</evidence>
<comment type="subcellular location">
    <subcellularLocation>
        <location evidence="1">Cytoplasm</location>
    </subcellularLocation>
</comment>
<accession>A0ABM0JZU5</accession>
<sequence>MADSDSDGPCEPALAIDESVAADMDLNVPATSGNEYLRRVRLEAMECPKVVVADMDTSSFLTQQTVKVSEPGGLLPVPVSYKAPMSWQRMQVAEFAALRQKLIQFKALLKQKKINVPSPKLPQANDADTWCRLCFGRLKVKIDQGDNSSTNASSENEKVPVDSPGEGTPPLLHIVAHMNQHQVTCVLEYHTNWLEATGFTSAQGRWFYALLANLQKPLSPEVCSWLRRLARLCSNIRASLEDVDQPMLKELNLIICLVSRYFDQRDLADS</sequence>
<comment type="subunit">
    <text evidence="7">Part of the core SMN complex.</text>
</comment>
<dbReference type="Pfam" id="PF04938">
    <property type="entry name" value="SIP1"/>
    <property type="match status" value="1"/>
</dbReference>
<reference evidence="10" key="1">
    <citation type="submission" date="2025-08" db="UniProtKB">
        <authorList>
            <consortium name="RefSeq"/>
        </authorList>
    </citation>
    <scope>IDENTIFICATION</scope>
</reference>
<evidence type="ECO:0000256" key="4">
    <source>
        <dbReference type="ARBA" id="ARBA00023187"/>
    </source>
</evidence>
<evidence type="ECO:0000256" key="8">
    <source>
        <dbReference type="SAM" id="MobiDB-lite"/>
    </source>
</evidence>
<dbReference type="PIRSF" id="PIRSF038038">
    <property type="entry name" value="SMN_Gemin2"/>
    <property type="match status" value="1"/>
</dbReference>
<keyword evidence="3 7" id="KW-0507">mRNA processing</keyword>